<feature type="transmembrane region" description="Helical" evidence="1">
    <location>
        <begin position="173"/>
        <end position="193"/>
    </location>
</feature>
<dbReference type="OrthoDB" id="3357029at2759"/>
<feature type="transmembrane region" description="Helical" evidence="1">
    <location>
        <begin position="587"/>
        <end position="610"/>
    </location>
</feature>
<reference evidence="2 3" key="1">
    <citation type="submission" date="2021-08" db="EMBL/GenBank/DDBJ databases">
        <title>Draft Genome Sequence of Phanerochaete sordida strain YK-624.</title>
        <authorList>
            <person name="Mori T."/>
            <person name="Dohra H."/>
            <person name="Suzuki T."/>
            <person name="Kawagishi H."/>
            <person name="Hirai H."/>
        </authorList>
    </citation>
    <scope>NUCLEOTIDE SEQUENCE [LARGE SCALE GENOMIC DNA]</scope>
    <source>
        <strain evidence="2 3">YK-624</strain>
    </source>
</reference>
<gene>
    <name evidence="2" type="ORF">PsYK624_144160</name>
</gene>
<protein>
    <submittedName>
        <fullName evidence="2">Uncharacterized protein</fullName>
    </submittedName>
</protein>
<keyword evidence="3" id="KW-1185">Reference proteome</keyword>
<accession>A0A9P3GLV5</accession>
<name>A0A9P3GLV5_9APHY</name>
<dbReference type="AlphaFoldDB" id="A0A9P3GLV5"/>
<organism evidence="2 3">
    <name type="scientific">Phanerochaete sordida</name>
    <dbReference type="NCBI Taxonomy" id="48140"/>
    <lineage>
        <taxon>Eukaryota</taxon>
        <taxon>Fungi</taxon>
        <taxon>Dikarya</taxon>
        <taxon>Basidiomycota</taxon>
        <taxon>Agaricomycotina</taxon>
        <taxon>Agaricomycetes</taxon>
        <taxon>Polyporales</taxon>
        <taxon>Phanerochaetaceae</taxon>
        <taxon>Phanerochaete</taxon>
    </lineage>
</organism>
<evidence type="ECO:0000256" key="1">
    <source>
        <dbReference type="SAM" id="Phobius"/>
    </source>
</evidence>
<feature type="transmembrane region" description="Helical" evidence="1">
    <location>
        <begin position="52"/>
        <end position="76"/>
    </location>
</feature>
<comment type="caution">
    <text evidence="2">The sequence shown here is derived from an EMBL/GenBank/DDBJ whole genome shotgun (WGS) entry which is preliminary data.</text>
</comment>
<sequence length="704" mass="75122">MDTLPHVRQLEVIPLNPLRLSKFDANTSASGSPKRPLPEVFSYGKLRRPRTILWLPALGVALGCFGIVAGMLLWLLTRRVRDHIPSEDSQFRRALVALEGSPSATATDADGTINLNATLYGLTIATIAASSKLVSFATPIVVGVFALRLASSWVSVHPRSQLQALPTAAQYGLVMKLCSSPSLMNLLGVGSYVRQGEKRRAHVAPLLSTATVVVCVLLALSYALSVVDIWLHSTSSAFIHTLVDDLVPDTLPALGSQVNLTVCPGPAETVRQAFPGSSPSNYTNCQHFATQSVSAVVHRWGDAALMDEGQATLRNQSSRFQSTMVNKYAVLVSVSQPSGVANVTFDTLGVATECQPVTNCALDDVEEYPETIVYCPSFSPPLNISSLSYQSNVQPYNLSGNVLAGPDTGLALSGGAGYGLDSNLNPYGALVVLFWDAPSDTVTFPEGATGWYHVVRGDDTDDRYFYIAGCSVSAYNVSLAYSAGGTMGSSSNPSYTITSDPIRSNFNTTSALLAALDDTYQQTLVSYIQTTLTPSLNVSEEAFNSILSGNMSYAMLALASPLLMAQNSTAGLVLSQRVASRYPLAPLCILIALVGTYGLVALALAALAVFSPSHEMVVHGADTRRTQAELVQLRLTDPLVAVAEQFAGPERQGVLFEVSALEMFREHPRSERVHFEASASGVDGSRGTLGLFKRWNTSDSCTES</sequence>
<evidence type="ECO:0000313" key="2">
    <source>
        <dbReference type="EMBL" id="GJE98193.1"/>
    </source>
</evidence>
<feature type="transmembrane region" description="Helical" evidence="1">
    <location>
        <begin position="205"/>
        <end position="231"/>
    </location>
</feature>
<dbReference type="Proteomes" id="UP000703269">
    <property type="component" value="Unassembled WGS sequence"/>
</dbReference>
<keyword evidence="1" id="KW-0472">Membrane</keyword>
<proteinExistence type="predicted"/>
<feature type="transmembrane region" description="Helical" evidence="1">
    <location>
        <begin position="553"/>
        <end position="575"/>
    </location>
</feature>
<keyword evidence="1" id="KW-1133">Transmembrane helix</keyword>
<feature type="transmembrane region" description="Helical" evidence="1">
    <location>
        <begin position="133"/>
        <end position="153"/>
    </location>
</feature>
<evidence type="ECO:0000313" key="3">
    <source>
        <dbReference type="Proteomes" id="UP000703269"/>
    </source>
</evidence>
<keyword evidence="1" id="KW-0812">Transmembrane</keyword>
<dbReference type="EMBL" id="BPQB01000083">
    <property type="protein sequence ID" value="GJE98193.1"/>
    <property type="molecule type" value="Genomic_DNA"/>
</dbReference>